<evidence type="ECO:0000259" key="8">
    <source>
        <dbReference type="Pfam" id="PF02932"/>
    </source>
</evidence>
<proteinExistence type="inferred from homology"/>
<dbReference type="InterPro" id="IPR006202">
    <property type="entry name" value="Neur_chan_lig-bd"/>
</dbReference>
<dbReference type="Gene3D" id="1.20.58.390">
    <property type="entry name" value="Neurotransmitter-gated ion-channel transmembrane domain"/>
    <property type="match status" value="1"/>
</dbReference>
<feature type="domain" description="Neurotransmitter-gated ion-channel transmembrane" evidence="8">
    <location>
        <begin position="240"/>
        <end position="405"/>
    </location>
</feature>
<dbReference type="InterPro" id="IPR006201">
    <property type="entry name" value="Neur_channel"/>
</dbReference>
<dbReference type="Gene3D" id="2.70.170.10">
    <property type="entry name" value="Neurotransmitter-gated ion-channel ligand-binding domain"/>
    <property type="match status" value="1"/>
</dbReference>
<keyword evidence="10" id="KW-1185">Reference proteome</keyword>
<keyword evidence="4 5" id="KW-0472">Membrane</keyword>
<dbReference type="Pfam" id="PF02932">
    <property type="entry name" value="Neur_chan_memb"/>
    <property type="match status" value="1"/>
</dbReference>
<dbReference type="Proteomes" id="UP001186944">
    <property type="component" value="Unassembled WGS sequence"/>
</dbReference>
<feature type="region of interest" description="Disordered" evidence="6">
    <location>
        <begin position="379"/>
        <end position="406"/>
    </location>
</feature>
<dbReference type="PRINTS" id="PR00252">
    <property type="entry name" value="NRIONCHANNEL"/>
</dbReference>
<dbReference type="GO" id="GO:0005230">
    <property type="term" value="F:extracellular ligand-gated monoatomic ion channel activity"/>
    <property type="evidence" value="ECO:0007669"/>
    <property type="project" value="InterPro"/>
</dbReference>
<evidence type="ECO:0000256" key="2">
    <source>
        <dbReference type="ARBA" id="ARBA00022692"/>
    </source>
</evidence>
<dbReference type="AlphaFoldDB" id="A0AA88XM47"/>
<feature type="non-terminal residue" evidence="9">
    <location>
        <position position="1"/>
    </location>
</feature>
<sequence length="454" mass="50693">IGISISAVSITVSSVYAAWSSSDVLAIRNSILSTATYSPVIRPSENTTVRAGLSVLTINDLNIKGQTLALTGWITADWTDSRLTWSTTTYPDVSTVHVTEAEVWTPEFFVDNSMADVSILSDENVLLEVKSTGEVEWSLPRIFTVHCDIDVTYYPFDTQTCAVELTSWAYAKPEMQIAALRTNVNLEDLKQDGEWDITSSRVEISDIPETKTDGSVVYLSRINFHITLRRKFSYYVTSLLLPVLLISYLNSLVFILPVQSGEKIGCTLTILLALAVLLTLITDSIPSTSLNICILSTYLATVLCIGVLCCLLTVIIIRIYHLPQTRERSSSLLSFMNKVVIPLSCWNGCCKGKACRKNKENTVQPSQNHKKEAHYKNFQTSPKHPFKGNEKDVENHPSKDNDKTEEIPEMEKDYTWNEIACMLDWFFFVTTIVVTTVMTIVFFMALALGGSVNT</sequence>
<evidence type="ECO:0000256" key="3">
    <source>
        <dbReference type="ARBA" id="ARBA00022989"/>
    </source>
</evidence>
<dbReference type="InterPro" id="IPR006029">
    <property type="entry name" value="Neurotrans-gated_channel_TM"/>
</dbReference>
<organism evidence="9 10">
    <name type="scientific">Pinctada imbricata</name>
    <name type="common">Atlantic pearl-oyster</name>
    <name type="synonym">Pinctada martensii</name>
    <dbReference type="NCBI Taxonomy" id="66713"/>
    <lineage>
        <taxon>Eukaryota</taxon>
        <taxon>Metazoa</taxon>
        <taxon>Spiralia</taxon>
        <taxon>Lophotrochozoa</taxon>
        <taxon>Mollusca</taxon>
        <taxon>Bivalvia</taxon>
        <taxon>Autobranchia</taxon>
        <taxon>Pteriomorphia</taxon>
        <taxon>Pterioida</taxon>
        <taxon>Pterioidea</taxon>
        <taxon>Pteriidae</taxon>
        <taxon>Pinctada</taxon>
    </lineage>
</organism>
<dbReference type="FunFam" id="2.70.170.10:FF:000028">
    <property type="entry name" value="AcetylCholine Receptor"/>
    <property type="match status" value="1"/>
</dbReference>
<dbReference type="SUPFAM" id="SSF63712">
    <property type="entry name" value="Nicotinic receptor ligand binding domain-like"/>
    <property type="match status" value="1"/>
</dbReference>
<dbReference type="InterPro" id="IPR036719">
    <property type="entry name" value="Neuro-gated_channel_TM_sf"/>
</dbReference>
<comment type="caution">
    <text evidence="9">The sequence shown here is derived from an EMBL/GenBank/DDBJ whole genome shotgun (WGS) entry which is preliminary data.</text>
</comment>
<dbReference type="InterPro" id="IPR018000">
    <property type="entry name" value="Neurotransmitter_ion_chnl_CS"/>
</dbReference>
<evidence type="ECO:0000313" key="10">
    <source>
        <dbReference type="Proteomes" id="UP001186944"/>
    </source>
</evidence>
<protein>
    <submittedName>
        <fullName evidence="9">Uncharacterized protein</fullName>
    </submittedName>
</protein>
<evidence type="ECO:0000256" key="4">
    <source>
        <dbReference type="ARBA" id="ARBA00023136"/>
    </source>
</evidence>
<dbReference type="Pfam" id="PF02931">
    <property type="entry name" value="Neur_chan_LBD"/>
    <property type="match status" value="1"/>
</dbReference>
<dbReference type="GO" id="GO:0004888">
    <property type="term" value="F:transmembrane signaling receptor activity"/>
    <property type="evidence" value="ECO:0007669"/>
    <property type="project" value="InterPro"/>
</dbReference>
<evidence type="ECO:0000256" key="1">
    <source>
        <dbReference type="ARBA" id="ARBA00004141"/>
    </source>
</evidence>
<dbReference type="EMBL" id="VSWD01000011">
    <property type="protein sequence ID" value="KAK3087886.1"/>
    <property type="molecule type" value="Genomic_DNA"/>
</dbReference>
<comment type="similarity">
    <text evidence="5">Belongs to the ligand-gated ion channel (TC 1.A.9) family.</text>
</comment>
<accession>A0AA88XM47</accession>
<dbReference type="InterPro" id="IPR038050">
    <property type="entry name" value="Neuro_actylchol_rec"/>
</dbReference>
<dbReference type="SUPFAM" id="SSF90112">
    <property type="entry name" value="Neurotransmitter-gated ion-channel transmembrane pore"/>
    <property type="match status" value="1"/>
</dbReference>
<feature type="domain" description="Neurotransmitter-gated ion-channel ligand-binding" evidence="7">
    <location>
        <begin position="34"/>
        <end position="231"/>
    </location>
</feature>
<evidence type="ECO:0000256" key="6">
    <source>
        <dbReference type="SAM" id="MobiDB-lite"/>
    </source>
</evidence>
<keyword evidence="5" id="KW-0813">Transport</keyword>
<feature type="transmembrane region" description="Helical" evidence="5">
    <location>
        <begin position="298"/>
        <end position="320"/>
    </location>
</feature>
<dbReference type="CDD" id="cd19051">
    <property type="entry name" value="LGIC_TM_cation"/>
    <property type="match status" value="1"/>
</dbReference>
<evidence type="ECO:0000259" key="7">
    <source>
        <dbReference type="Pfam" id="PF02931"/>
    </source>
</evidence>
<keyword evidence="2 5" id="KW-0812">Transmembrane</keyword>
<dbReference type="PROSITE" id="PS00236">
    <property type="entry name" value="NEUROTR_ION_CHANNEL"/>
    <property type="match status" value="1"/>
</dbReference>
<dbReference type="PANTHER" id="PTHR18945">
    <property type="entry name" value="NEUROTRANSMITTER GATED ION CHANNEL"/>
    <property type="match status" value="1"/>
</dbReference>
<name>A0AA88XM47_PINIB</name>
<feature type="compositionally biased region" description="Basic and acidic residues" evidence="6">
    <location>
        <begin position="387"/>
        <end position="406"/>
    </location>
</feature>
<evidence type="ECO:0000256" key="5">
    <source>
        <dbReference type="RuleBase" id="RU000687"/>
    </source>
</evidence>
<comment type="subcellular location">
    <subcellularLocation>
        <location evidence="1">Membrane</location>
        <topology evidence="1">Multi-pass membrane protein</topology>
    </subcellularLocation>
</comment>
<keyword evidence="3 5" id="KW-1133">Transmembrane helix</keyword>
<reference evidence="9" key="1">
    <citation type="submission" date="2019-08" db="EMBL/GenBank/DDBJ databases">
        <title>The improved chromosome-level genome for the pearl oyster Pinctada fucata martensii using PacBio sequencing and Hi-C.</title>
        <authorList>
            <person name="Zheng Z."/>
        </authorList>
    </citation>
    <scope>NUCLEOTIDE SEQUENCE</scope>
    <source>
        <strain evidence="9">ZZ-2019</strain>
        <tissue evidence="9">Adductor muscle</tissue>
    </source>
</reference>
<keyword evidence="5" id="KW-0407">Ion channel</keyword>
<dbReference type="InterPro" id="IPR036734">
    <property type="entry name" value="Neur_chan_lig-bd_sf"/>
</dbReference>
<evidence type="ECO:0000313" key="9">
    <source>
        <dbReference type="EMBL" id="KAK3087886.1"/>
    </source>
</evidence>
<dbReference type="CDD" id="cd18989">
    <property type="entry name" value="LGIC_ECD_cation"/>
    <property type="match status" value="1"/>
</dbReference>
<feature type="transmembrane region" description="Helical" evidence="5">
    <location>
        <begin position="425"/>
        <end position="448"/>
    </location>
</feature>
<gene>
    <name evidence="9" type="ORF">FSP39_012061</name>
</gene>
<keyword evidence="5" id="KW-0406">Ion transport</keyword>
<dbReference type="GO" id="GO:0016020">
    <property type="term" value="C:membrane"/>
    <property type="evidence" value="ECO:0007669"/>
    <property type="project" value="UniProtKB-SubCell"/>
</dbReference>
<feature type="transmembrane region" description="Helical" evidence="5">
    <location>
        <begin position="268"/>
        <end position="286"/>
    </location>
</feature>
<feature type="transmembrane region" description="Helical" evidence="5">
    <location>
        <begin position="232"/>
        <end position="256"/>
    </location>
</feature>